<dbReference type="EMBL" id="BAABBO010000011">
    <property type="protein sequence ID" value="GAA3967109.1"/>
    <property type="molecule type" value="Genomic_DNA"/>
</dbReference>
<evidence type="ECO:0000313" key="6">
    <source>
        <dbReference type="EMBL" id="GAA3967109.1"/>
    </source>
</evidence>
<protein>
    <recommendedName>
        <fullName evidence="4">5-formyltetrahydrofolate cyclo-ligase</fullName>
        <ecNumber evidence="4">6.3.3.2</ecNumber>
    </recommendedName>
</protein>
<evidence type="ECO:0000256" key="2">
    <source>
        <dbReference type="ARBA" id="ARBA00022741"/>
    </source>
</evidence>
<proteinExistence type="inferred from homology"/>
<keyword evidence="7" id="KW-1185">Reference proteome</keyword>
<reference evidence="7" key="1">
    <citation type="journal article" date="2019" name="Int. J. Syst. Evol. Microbiol.">
        <title>The Global Catalogue of Microorganisms (GCM) 10K type strain sequencing project: providing services to taxonomists for standard genome sequencing and annotation.</title>
        <authorList>
            <consortium name="The Broad Institute Genomics Platform"/>
            <consortium name="The Broad Institute Genome Sequencing Center for Infectious Disease"/>
            <person name="Wu L."/>
            <person name="Ma J."/>
        </authorList>
    </citation>
    <scope>NUCLEOTIDE SEQUENCE [LARGE SCALE GENOMIC DNA]</scope>
    <source>
        <strain evidence="7">JCM 17555</strain>
    </source>
</reference>
<evidence type="ECO:0000256" key="1">
    <source>
        <dbReference type="ARBA" id="ARBA00010638"/>
    </source>
</evidence>
<dbReference type="InterPro" id="IPR002698">
    <property type="entry name" value="FTHF_cligase"/>
</dbReference>
<dbReference type="PANTHER" id="PTHR23407">
    <property type="entry name" value="ATPASE INHIBITOR/5-FORMYLTETRAHYDROFOLATE CYCLO-LIGASE"/>
    <property type="match status" value="1"/>
</dbReference>
<dbReference type="EC" id="6.3.3.2" evidence="4"/>
<dbReference type="RefSeq" id="WP_344807052.1">
    <property type="nucleotide sequence ID" value="NZ_BAABBO010000011.1"/>
</dbReference>
<dbReference type="PIRSF" id="PIRSF006806">
    <property type="entry name" value="FTHF_cligase"/>
    <property type="match status" value="1"/>
</dbReference>
<dbReference type="Pfam" id="PF01812">
    <property type="entry name" value="5-FTHF_cyc-lig"/>
    <property type="match status" value="1"/>
</dbReference>
<dbReference type="InterPro" id="IPR024185">
    <property type="entry name" value="FTHF_cligase-like_sf"/>
</dbReference>
<feature type="compositionally biased region" description="Basic residues" evidence="5">
    <location>
        <begin position="10"/>
        <end position="23"/>
    </location>
</feature>
<comment type="caution">
    <text evidence="6">The sequence shown here is derived from an EMBL/GenBank/DDBJ whole genome shotgun (WGS) entry which is preliminary data.</text>
</comment>
<feature type="region of interest" description="Disordered" evidence="5">
    <location>
        <begin position="1"/>
        <end position="23"/>
    </location>
</feature>
<name>A0ABP7PKD1_9GAMM</name>
<sequence>MTSQRDARSSLRKQMRRRRRSLTATQRRHAALALASTITTQLLFRRNLRWGLYLANDGEIDPDVLAARLVRCRRQLFLPVLHPVHHGRLCFARFYPGMPMMRNRFGISEPAPPLLTVPLWTLSTICVPLVAFDEQGNRLGMGGGFYDRSFGRFSKPSGAATTGLVSRPLKLGIAFEFQGVERLPSEPWDIPLDAIASDRRYQSTASSTTVASEQP</sequence>
<dbReference type="Gene3D" id="3.40.50.10420">
    <property type="entry name" value="NagB/RpiA/CoA transferase-like"/>
    <property type="match status" value="1"/>
</dbReference>
<keyword evidence="4" id="KW-0460">Magnesium</keyword>
<evidence type="ECO:0000256" key="3">
    <source>
        <dbReference type="ARBA" id="ARBA00022840"/>
    </source>
</evidence>
<organism evidence="6 7">
    <name type="scientific">Allohahella marinimesophila</name>
    <dbReference type="NCBI Taxonomy" id="1054972"/>
    <lineage>
        <taxon>Bacteria</taxon>
        <taxon>Pseudomonadati</taxon>
        <taxon>Pseudomonadota</taxon>
        <taxon>Gammaproteobacteria</taxon>
        <taxon>Oceanospirillales</taxon>
        <taxon>Hahellaceae</taxon>
        <taxon>Allohahella</taxon>
    </lineage>
</organism>
<evidence type="ECO:0000313" key="7">
    <source>
        <dbReference type="Proteomes" id="UP001501337"/>
    </source>
</evidence>
<gene>
    <name evidence="6" type="ORF">GCM10022278_26140</name>
</gene>
<dbReference type="PANTHER" id="PTHR23407:SF1">
    <property type="entry name" value="5-FORMYLTETRAHYDROFOLATE CYCLO-LIGASE"/>
    <property type="match status" value="1"/>
</dbReference>
<evidence type="ECO:0000256" key="4">
    <source>
        <dbReference type="RuleBase" id="RU361279"/>
    </source>
</evidence>
<accession>A0ABP7PKD1</accession>
<dbReference type="Proteomes" id="UP001501337">
    <property type="component" value="Unassembled WGS sequence"/>
</dbReference>
<comment type="cofactor">
    <cofactor evidence="4">
        <name>Mg(2+)</name>
        <dbReference type="ChEBI" id="CHEBI:18420"/>
    </cofactor>
</comment>
<keyword evidence="3 4" id="KW-0067">ATP-binding</keyword>
<dbReference type="SUPFAM" id="SSF100950">
    <property type="entry name" value="NagB/RpiA/CoA transferase-like"/>
    <property type="match status" value="1"/>
</dbReference>
<evidence type="ECO:0000256" key="5">
    <source>
        <dbReference type="SAM" id="MobiDB-lite"/>
    </source>
</evidence>
<dbReference type="NCBIfam" id="TIGR02727">
    <property type="entry name" value="MTHFS_bact"/>
    <property type="match status" value="1"/>
</dbReference>
<keyword evidence="4" id="KW-0479">Metal-binding</keyword>
<comment type="similarity">
    <text evidence="1 4">Belongs to the 5-formyltetrahydrofolate cyclo-ligase family.</text>
</comment>
<comment type="catalytic activity">
    <reaction evidence="4">
        <text>(6S)-5-formyl-5,6,7,8-tetrahydrofolate + ATP = (6R)-5,10-methenyltetrahydrofolate + ADP + phosphate</text>
        <dbReference type="Rhea" id="RHEA:10488"/>
        <dbReference type="ChEBI" id="CHEBI:30616"/>
        <dbReference type="ChEBI" id="CHEBI:43474"/>
        <dbReference type="ChEBI" id="CHEBI:57455"/>
        <dbReference type="ChEBI" id="CHEBI:57457"/>
        <dbReference type="ChEBI" id="CHEBI:456216"/>
        <dbReference type="EC" id="6.3.3.2"/>
    </reaction>
</comment>
<keyword evidence="2 4" id="KW-0547">Nucleotide-binding</keyword>
<dbReference type="InterPro" id="IPR037171">
    <property type="entry name" value="NagB/RpiA_transferase-like"/>
</dbReference>